<keyword evidence="1" id="KW-0812">Transmembrane</keyword>
<proteinExistence type="predicted"/>
<protein>
    <submittedName>
        <fullName evidence="2">Uncharacterized protein</fullName>
    </submittedName>
</protein>
<dbReference type="AlphaFoldDB" id="A0A8J7DW53"/>
<evidence type="ECO:0000256" key="1">
    <source>
        <dbReference type="SAM" id="Phobius"/>
    </source>
</evidence>
<sequence>MPKRKPIDEERMKAQRRQTLLILLDQLFKREEATFKAIVDCLYDIGSVNLINNRFHAKPLKRGIKSIARFSKPAFRFYALRRFQKQSPEQIANWLHGKVQFKPHKKKAKPKVPLVPTTIDASTKKLAELETRNLEVKQLRAQVQLLRGMLIGAIAVLGGTTLFLGYHHLSFEMRSTPIETQINVKDEF</sequence>
<comment type="caution">
    <text evidence="2">The sequence shown here is derived from an EMBL/GenBank/DDBJ whole genome shotgun (WGS) entry which is preliminary data.</text>
</comment>
<accession>A0A8J7DW53</accession>
<dbReference type="Proteomes" id="UP000654482">
    <property type="component" value="Unassembled WGS sequence"/>
</dbReference>
<feature type="transmembrane region" description="Helical" evidence="1">
    <location>
        <begin position="145"/>
        <end position="166"/>
    </location>
</feature>
<evidence type="ECO:0000313" key="3">
    <source>
        <dbReference type="Proteomes" id="UP000654482"/>
    </source>
</evidence>
<keyword evidence="3" id="KW-1185">Reference proteome</keyword>
<gene>
    <name evidence="2" type="ORF">IQ249_09655</name>
</gene>
<keyword evidence="1" id="KW-1133">Transmembrane helix</keyword>
<name>A0A8J7DW53_9CYAN</name>
<dbReference type="RefSeq" id="WP_194029256.1">
    <property type="nucleotide sequence ID" value="NZ_JADEWZ010000012.1"/>
</dbReference>
<evidence type="ECO:0000313" key="2">
    <source>
        <dbReference type="EMBL" id="MBE9116159.1"/>
    </source>
</evidence>
<reference evidence="2" key="1">
    <citation type="submission" date="2020-10" db="EMBL/GenBank/DDBJ databases">
        <authorList>
            <person name="Castelo-Branco R."/>
            <person name="Eusebio N."/>
            <person name="Adriana R."/>
            <person name="Vieira A."/>
            <person name="Brugerolle De Fraissinette N."/>
            <person name="Rezende De Castro R."/>
            <person name="Schneider M.P."/>
            <person name="Vasconcelos V."/>
            <person name="Leao P.N."/>
        </authorList>
    </citation>
    <scope>NUCLEOTIDE SEQUENCE</scope>
    <source>
        <strain evidence="2">LEGE 07157</strain>
    </source>
</reference>
<dbReference type="EMBL" id="JADEWZ010000012">
    <property type="protein sequence ID" value="MBE9116159.1"/>
    <property type="molecule type" value="Genomic_DNA"/>
</dbReference>
<organism evidence="2 3">
    <name type="scientific">Lusitaniella coriacea LEGE 07157</name>
    <dbReference type="NCBI Taxonomy" id="945747"/>
    <lineage>
        <taxon>Bacteria</taxon>
        <taxon>Bacillati</taxon>
        <taxon>Cyanobacteriota</taxon>
        <taxon>Cyanophyceae</taxon>
        <taxon>Spirulinales</taxon>
        <taxon>Lusitaniellaceae</taxon>
        <taxon>Lusitaniella</taxon>
    </lineage>
</organism>
<keyword evidence="1" id="KW-0472">Membrane</keyword>